<evidence type="ECO:0000313" key="3">
    <source>
        <dbReference type="EnsemblFungi" id="PTTG_29740-t43_1-p1"/>
    </source>
</evidence>
<evidence type="ECO:0000313" key="2">
    <source>
        <dbReference type="EMBL" id="OAV86760.1"/>
    </source>
</evidence>
<gene>
    <name evidence="2" type="ORF">PTTG_29740</name>
</gene>
<evidence type="ECO:0000256" key="1">
    <source>
        <dbReference type="SAM" id="MobiDB-lite"/>
    </source>
</evidence>
<accession>A0A180G2C9</accession>
<reference evidence="3 4" key="3">
    <citation type="journal article" date="2017" name="G3 (Bethesda)">
        <title>Comparative analysis highlights variable genome content of wheat rusts and divergence of the mating loci.</title>
        <authorList>
            <person name="Cuomo C.A."/>
            <person name="Bakkeren G."/>
            <person name="Khalil H.B."/>
            <person name="Panwar V."/>
            <person name="Joly D."/>
            <person name="Linning R."/>
            <person name="Sakthikumar S."/>
            <person name="Song X."/>
            <person name="Adiconis X."/>
            <person name="Fan L."/>
            <person name="Goldberg J.M."/>
            <person name="Levin J.Z."/>
            <person name="Young S."/>
            <person name="Zeng Q."/>
            <person name="Anikster Y."/>
            <person name="Bruce M."/>
            <person name="Wang M."/>
            <person name="Yin C."/>
            <person name="McCallum B."/>
            <person name="Szabo L.J."/>
            <person name="Hulbert S."/>
            <person name="Chen X."/>
            <person name="Fellers J.P."/>
        </authorList>
    </citation>
    <scope>NUCLEOTIDE SEQUENCE</scope>
    <source>
        <strain evidence="3">isolate 1-1 / race 1 (BBBD)</strain>
        <strain evidence="4">Isolate 1-1 / race 1 (BBBD)</strain>
    </source>
</reference>
<feature type="compositionally biased region" description="Low complexity" evidence="1">
    <location>
        <begin position="241"/>
        <end position="270"/>
    </location>
</feature>
<feature type="compositionally biased region" description="Basic and acidic residues" evidence="1">
    <location>
        <begin position="179"/>
        <end position="189"/>
    </location>
</feature>
<dbReference type="STRING" id="630390.A0A180G2C9"/>
<dbReference type="Proteomes" id="UP000005240">
    <property type="component" value="Unassembled WGS sequence"/>
</dbReference>
<organism evidence="2">
    <name type="scientific">Puccinia triticina (isolate 1-1 / race 1 (BBBD))</name>
    <name type="common">Brown leaf rust fungus</name>
    <dbReference type="NCBI Taxonomy" id="630390"/>
    <lineage>
        <taxon>Eukaryota</taxon>
        <taxon>Fungi</taxon>
        <taxon>Dikarya</taxon>
        <taxon>Basidiomycota</taxon>
        <taxon>Pucciniomycotina</taxon>
        <taxon>Pucciniomycetes</taxon>
        <taxon>Pucciniales</taxon>
        <taxon>Pucciniaceae</taxon>
        <taxon>Puccinia</taxon>
    </lineage>
</organism>
<dbReference type="EMBL" id="ADAS02000827">
    <property type="protein sequence ID" value="OAV86760.1"/>
    <property type="molecule type" value="Genomic_DNA"/>
</dbReference>
<protein>
    <submittedName>
        <fullName evidence="2 3">Uncharacterized protein</fullName>
    </submittedName>
</protein>
<feature type="compositionally biased region" description="Polar residues" evidence="1">
    <location>
        <begin position="16"/>
        <end position="34"/>
    </location>
</feature>
<dbReference type="OrthoDB" id="10683298at2759"/>
<dbReference type="EnsemblFungi" id="PTTG_29740-t43_1">
    <property type="protein sequence ID" value="PTTG_29740-t43_1-p1"/>
    <property type="gene ID" value="PTTG_29740"/>
</dbReference>
<proteinExistence type="predicted"/>
<dbReference type="InterPro" id="IPR053094">
    <property type="entry name" value="Zinc_metalloprotease_ZmpB"/>
</dbReference>
<reference evidence="2" key="2">
    <citation type="submission" date="2016-05" db="EMBL/GenBank/DDBJ databases">
        <title>Comparative analysis highlights variable genome content of wheat rusts and divergence of the mating loci.</title>
        <authorList>
            <person name="Cuomo C.A."/>
            <person name="Bakkeren G."/>
            <person name="Szabo L."/>
            <person name="Khalil H."/>
            <person name="Joly D."/>
            <person name="Goldberg J."/>
            <person name="Young S."/>
            <person name="Zeng Q."/>
            <person name="Fellers J."/>
        </authorList>
    </citation>
    <scope>NUCLEOTIDE SEQUENCE [LARGE SCALE GENOMIC DNA]</scope>
    <source>
        <strain evidence="2">1-1 BBBD Race 1</strain>
    </source>
</reference>
<feature type="region of interest" description="Disordered" evidence="1">
    <location>
        <begin position="15"/>
        <end position="46"/>
    </location>
</feature>
<sequence>MALIPLDKLADAASLNGLNPTSPAMPANPNTGDSTPPLAPVGRSLDTQTSIGAKPATQLPAQSRNVSSAMIPGSKAYGLPSITMATLQELKAFHEIFSRNRENQARDMEELRSRGLISMAPQAFDVQIRHLRVITAFCTRLEERIADSEKAGQVNGIEVIDLTQEDEEEAEAPMHQKRRQQDDLLDHRQTKTLKQIRTAETPASPGHLSRPGAQSSASNSPHSDSGDEDVSRDSTPGTPKADALSDPPSSPESAPRAPSSPGSARRATSSQCLLAPANPRSPGCVAQPRSSSTSLAKLVLGRSRKLHSCQCCPESEPSASLIRYAIQ</sequence>
<dbReference type="AlphaFoldDB" id="A0A180G2C9"/>
<dbReference type="VEuPathDB" id="FungiDB:PTTG_29740"/>
<feature type="region of interest" description="Disordered" evidence="1">
    <location>
        <begin position="165"/>
        <end position="292"/>
    </location>
</feature>
<reference evidence="3" key="4">
    <citation type="submission" date="2025-05" db="UniProtKB">
        <authorList>
            <consortium name="EnsemblFungi"/>
        </authorList>
    </citation>
    <scope>IDENTIFICATION</scope>
    <source>
        <strain evidence="3">isolate 1-1 / race 1 (BBBD)</strain>
    </source>
</reference>
<keyword evidence="4" id="KW-1185">Reference proteome</keyword>
<feature type="compositionally biased region" description="Polar residues" evidence="1">
    <location>
        <begin position="212"/>
        <end position="223"/>
    </location>
</feature>
<reference evidence="2" key="1">
    <citation type="submission" date="2009-11" db="EMBL/GenBank/DDBJ databases">
        <authorList>
            <consortium name="The Broad Institute Genome Sequencing Platform"/>
            <person name="Ward D."/>
            <person name="Feldgarden M."/>
            <person name="Earl A."/>
            <person name="Young S.K."/>
            <person name="Zeng Q."/>
            <person name="Koehrsen M."/>
            <person name="Alvarado L."/>
            <person name="Berlin A."/>
            <person name="Bochicchio J."/>
            <person name="Borenstein D."/>
            <person name="Chapman S.B."/>
            <person name="Chen Z."/>
            <person name="Engels R."/>
            <person name="Freedman E."/>
            <person name="Gellesch M."/>
            <person name="Goldberg J."/>
            <person name="Griggs A."/>
            <person name="Gujja S."/>
            <person name="Heilman E."/>
            <person name="Heiman D."/>
            <person name="Hepburn T."/>
            <person name="Howarth C."/>
            <person name="Jen D."/>
            <person name="Larson L."/>
            <person name="Lewis B."/>
            <person name="Mehta T."/>
            <person name="Park D."/>
            <person name="Pearson M."/>
            <person name="Roberts A."/>
            <person name="Saif S."/>
            <person name="Shea T."/>
            <person name="Shenoy N."/>
            <person name="Sisk P."/>
            <person name="Stolte C."/>
            <person name="Sykes S."/>
            <person name="Thomson T."/>
            <person name="Walk T."/>
            <person name="White J."/>
            <person name="Yandava C."/>
            <person name="Izard J."/>
            <person name="Baranova O.V."/>
            <person name="Blanton J.M."/>
            <person name="Tanner A.C."/>
            <person name="Dewhirst F.E."/>
            <person name="Haas B."/>
            <person name="Nusbaum C."/>
            <person name="Birren B."/>
        </authorList>
    </citation>
    <scope>NUCLEOTIDE SEQUENCE [LARGE SCALE GENOMIC DNA]</scope>
    <source>
        <strain evidence="2">1-1 BBBD Race 1</strain>
    </source>
</reference>
<name>A0A180G2C9_PUCT1</name>
<evidence type="ECO:0000313" key="4">
    <source>
        <dbReference type="Proteomes" id="UP000005240"/>
    </source>
</evidence>
<dbReference type="PANTHER" id="PTHR48193">
    <property type="entry name" value="ZINC METALLOPROTEASE ZMPB-RELATED"/>
    <property type="match status" value="1"/>
</dbReference>
<dbReference type="PANTHER" id="PTHR48193:SF2">
    <property type="entry name" value="ZINC METALLOPROTEASE ZMPB"/>
    <property type="match status" value="1"/>
</dbReference>